<organism evidence="7 8">
    <name type="scientific">Chitinophaga silvatica</name>
    <dbReference type="NCBI Taxonomy" id="2282649"/>
    <lineage>
        <taxon>Bacteria</taxon>
        <taxon>Pseudomonadati</taxon>
        <taxon>Bacteroidota</taxon>
        <taxon>Chitinophagia</taxon>
        <taxon>Chitinophagales</taxon>
        <taxon>Chitinophagaceae</taxon>
        <taxon>Chitinophaga</taxon>
    </lineage>
</organism>
<keyword evidence="3 6" id="KW-0812">Transmembrane</keyword>
<keyword evidence="8" id="KW-1185">Reference proteome</keyword>
<feature type="transmembrane region" description="Helical" evidence="6">
    <location>
        <begin position="441"/>
        <end position="459"/>
    </location>
</feature>
<keyword evidence="2" id="KW-0813">Transport</keyword>
<feature type="transmembrane region" description="Helical" evidence="6">
    <location>
        <begin position="545"/>
        <end position="564"/>
    </location>
</feature>
<dbReference type="RefSeq" id="WP_116976018.1">
    <property type="nucleotide sequence ID" value="NZ_QPMM01000006.1"/>
</dbReference>
<dbReference type="Pfam" id="PF03169">
    <property type="entry name" value="OPT"/>
    <property type="match status" value="1"/>
</dbReference>
<feature type="transmembrane region" description="Helical" evidence="6">
    <location>
        <begin position="352"/>
        <end position="371"/>
    </location>
</feature>
<accession>A0A3E1YA52</accession>
<dbReference type="Proteomes" id="UP000260644">
    <property type="component" value="Unassembled WGS sequence"/>
</dbReference>
<sequence length="682" mass="71541">MADNNFKPFVPPEVQMKEFTIKSILLGCIFGIIFGAATTYLALKAGLTVSASIPIAVIAITLGRKFFKTTILENNIIQTTGSAGESIAAGVVFTLPGFLFLSDGIGKEYFNYLTILTLAIFGGILGTLMMIPLRRSLIVKEHGVLPYPEGTACGDVLIAGEKGGDFAKTAFYGLGFAFLYAILQKVLRVIAETPEYMTQQANKFFPSAKLSADITPEYMGVGYIIGPRIAGVLVAGGVLSWLALIPLLSSLIPPDTIASQLVKLGYLANLETAGGQGNWSPGMHTFDDYSAAIYYAYVRQIGAGAVAAGGFITLLKTIPTIIASFKGSLSSIKTSGDKSAKPAEVPRTERDLSLKVVLIGSIGLVLLMAFLPQLPGASVGQKLLIGLLVVIFGAFFVTVSSRIVGLIGSSNNPISGMTIATLMGTCLVFISVGWTGKVYEPMALVVGGMICIAAANAGGTSQDLKSGYIVGATPKYQQIALFIGAIVSSIVIGLTVKFLDNPTREMIAHGVKDHAIGSIYFPAPQGTLMATLDIGILSGKLDWQFVIAGAFLAITMELCGINSLSFAVGAYLPLSTTLPIFVGGAIRGVVDYKQKKSNKKVAPEEEELGKGNLFATGLVAGGAVAGVIIAVLAGFDSSAAVLSALHLDAGIIKIIGSNGYYIIGCAFFAFMGWYLYRIARKA</sequence>
<dbReference type="PANTHER" id="PTHR31645">
    <property type="entry name" value="OLIGOPEPTIDE TRANSPORTER YGL114W-RELATED"/>
    <property type="match status" value="1"/>
</dbReference>
<comment type="caution">
    <text evidence="7">The sequence shown here is derived from an EMBL/GenBank/DDBJ whole genome shotgun (WGS) entry which is preliminary data.</text>
</comment>
<dbReference type="EMBL" id="QPMM01000006">
    <property type="protein sequence ID" value="RFS22624.1"/>
    <property type="molecule type" value="Genomic_DNA"/>
</dbReference>
<protein>
    <submittedName>
        <fullName evidence="7">Oligopeptide transporter, OPT family</fullName>
    </submittedName>
</protein>
<feature type="transmembrane region" description="Helical" evidence="6">
    <location>
        <begin position="112"/>
        <end position="131"/>
    </location>
</feature>
<gene>
    <name evidence="7" type="ORF">DVR12_12555</name>
</gene>
<evidence type="ECO:0000256" key="3">
    <source>
        <dbReference type="ARBA" id="ARBA00022692"/>
    </source>
</evidence>
<dbReference type="PANTHER" id="PTHR31645:SF0">
    <property type="entry name" value="OLIGOPEPTIDE TRANSPORTER YGL114W-RELATED"/>
    <property type="match status" value="1"/>
</dbReference>
<evidence type="ECO:0000256" key="1">
    <source>
        <dbReference type="ARBA" id="ARBA00004141"/>
    </source>
</evidence>
<name>A0A3E1YA52_9BACT</name>
<keyword evidence="4 6" id="KW-1133">Transmembrane helix</keyword>
<feature type="transmembrane region" description="Helical" evidence="6">
    <location>
        <begin position="611"/>
        <end position="635"/>
    </location>
</feature>
<feature type="transmembrane region" description="Helical" evidence="6">
    <location>
        <begin position="24"/>
        <end position="43"/>
    </location>
</feature>
<evidence type="ECO:0000256" key="5">
    <source>
        <dbReference type="ARBA" id="ARBA00023136"/>
    </source>
</evidence>
<evidence type="ECO:0000256" key="6">
    <source>
        <dbReference type="SAM" id="Phobius"/>
    </source>
</evidence>
<feature type="transmembrane region" description="Helical" evidence="6">
    <location>
        <begin position="479"/>
        <end position="499"/>
    </location>
</feature>
<dbReference type="GO" id="GO:0016020">
    <property type="term" value="C:membrane"/>
    <property type="evidence" value="ECO:0007669"/>
    <property type="project" value="UniProtKB-SubCell"/>
</dbReference>
<keyword evidence="5 6" id="KW-0472">Membrane</keyword>
<feature type="transmembrane region" description="Helical" evidence="6">
    <location>
        <begin position="655"/>
        <end position="676"/>
    </location>
</feature>
<dbReference type="InterPro" id="IPR004814">
    <property type="entry name" value="Oligopep_transpt"/>
</dbReference>
<feature type="transmembrane region" description="Helical" evidence="6">
    <location>
        <begin position="570"/>
        <end position="590"/>
    </location>
</feature>
<evidence type="ECO:0000313" key="7">
    <source>
        <dbReference type="EMBL" id="RFS22624.1"/>
    </source>
</evidence>
<dbReference type="NCBIfam" id="TIGR00728">
    <property type="entry name" value="OPT_sfam"/>
    <property type="match status" value="1"/>
</dbReference>
<dbReference type="OrthoDB" id="9809340at2"/>
<evidence type="ECO:0000256" key="2">
    <source>
        <dbReference type="ARBA" id="ARBA00022448"/>
    </source>
</evidence>
<comment type="subcellular location">
    <subcellularLocation>
        <location evidence="1">Membrane</location>
        <topology evidence="1">Multi-pass membrane protein</topology>
    </subcellularLocation>
</comment>
<feature type="transmembrane region" description="Helical" evidence="6">
    <location>
        <begin position="229"/>
        <end position="252"/>
    </location>
</feature>
<reference evidence="7 8" key="1">
    <citation type="submission" date="2018-07" db="EMBL/GenBank/DDBJ databases">
        <title>Chitinophaga K2CV101002-2 sp. nov., isolated from a monsoon evergreen broad-leaved forest soil.</title>
        <authorList>
            <person name="Lv Y."/>
        </authorList>
    </citation>
    <scope>NUCLEOTIDE SEQUENCE [LARGE SCALE GENOMIC DNA]</scope>
    <source>
        <strain evidence="7 8">GDMCC 1.1288</strain>
    </source>
</reference>
<dbReference type="NCBIfam" id="TIGR00733">
    <property type="entry name" value="OPT family oligopeptide transporter"/>
    <property type="match status" value="1"/>
</dbReference>
<dbReference type="AlphaFoldDB" id="A0A3E1YA52"/>
<dbReference type="InterPro" id="IPR004813">
    <property type="entry name" value="OPT"/>
</dbReference>
<proteinExistence type="predicted"/>
<evidence type="ECO:0000313" key="8">
    <source>
        <dbReference type="Proteomes" id="UP000260644"/>
    </source>
</evidence>
<dbReference type="GO" id="GO:0035673">
    <property type="term" value="F:oligopeptide transmembrane transporter activity"/>
    <property type="evidence" value="ECO:0007669"/>
    <property type="project" value="InterPro"/>
</dbReference>
<feature type="transmembrane region" description="Helical" evidence="6">
    <location>
        <begin position="383"/>
        <end position="408"/>
    </location>
</feature>
<feature type="transmembrane region" description="Helical" evidence="6">
    <location>
        <begin position="87"/>
        <end position="106"/>
    </location>
</feature>
<dbReference type="InterPro" id="IPR045035">
    <property type="entry name" value="YSL-like"/>
</dbReference>
<feature type="transmembrane region" description="Helical" evidence="6">
    <location>
        <begin position="414"/>
        <end position="434"/>
    </location>
</feature>
<evidence type="ECO:0000256" key="4">
    <source>
        <dbReference type="ARBA" id="ARBA00022989"/>
    </source>
</evidence>